<dbReference type="GO" id="GO:0051276">
    <property type="term" value="P:chromosome organization"/>
    <property type="evidence" value="ECO:0007669"/>
    <property type="project" value="InterPro"/>
</dbReference>
<dbReference type="AlphaFoldDB" id="A0A9W7FXA4"/>
<dbReference type="SUPFAM" id="SSF75553">
    <property type="entry name" value="Smc hinge domain"/>
    <property type="match status" value="1"/>
</dbReference>
<reference evidence="2" key="1">
    <citation type="journal article" date="2023" name="Commun. Biol.">
        <title>Genome analysis of Parmales, the sister group of diatoms, reveals the evolutionary specialization of diatoms from phago-mixotrophs to photoautotrophs.</title>
        <authorList>
            <person name="Ban H."/>
            <person name="Sato S."/>
            <person name="Yoshikawa S."/>
            <person name="Yamada K."/>
            <person name="Nakamura Y."/>
            <person name="Ichinomiya M."/>
            <person name="Sato N."/>
            <person name="Blanc-Mathieu R."/>
            <person name="Endo H."/>
            <person name="Kuwata A."/>
            <person name="Ogata H."/>
        </authorList>
    </citation>
    <scope>NUCLEOTIDE SEQUENCE [LARGE SCALE GENOMIC DNA]</scope>
</reference>
<dbReference type="Gene3D" id="3.30.70.1620">
    <property type="match status" value="1"/>
</dbReference>
<dbReference type="OrthoDB" id="190422at2759"/>
<dbReference type="PANTHER" id="PTHR22640">
    <property type="entry name" value="STRUCTURAL MAINTENANCE OF CHROMOSOMES FLEXIBLE HINGE DOMAIN-CONTAINING PROTEIN 1"/>
    <property type="match status" value="1"/>
</dbReference>
<sequence length="369" mass="41827">MASILEWVGMIKSRRKSSRRRSIYLNPTSPTPFVFIFSEDVMFNISSFLKPIELCTLMYQCSRYMGDHFRQSGEESAWCAQLFRDYYSYYKEKFPPPSNFISSFPTNGNTFQKGRGEGGMEGGGGGLLAEGTSSSFDTYLRLYTKKLEQQYYQVVSLKALHVRMSNFIKDRSSKKGQELIGCIFDLIRVENPDIARAIAIRRQRAMKTVIVRTGNAFMEFRRKEPNSRPLSFLPLDMSFDTIAPGPLDLPLQVGKIEGFRGYAIDLIDLRPEHQHLRMSVFWALFKDLAVFDDEVSAQRAAVTVGSKLFYASIKESKFLPTPQILIQSGADASFLPKTGTVNSDALESRAKEKLGRVLELLSKKKGDVK</sequence>
<dbReference type="EMBL" id="BRYA01000531">
    <property type="protein sequence ID" value="GMI21497.1"/>
    <property type="molecule type" value="Genomic_DNA"/>
</dbReference>
<name>A0A9W7FXA4_9STRA</name>
<evidence type="ECO:0000313" key="1">
    <source>
        <dbReference type="EMBL" id="GMI21497.1"/>
    </source>
</evidence>
<dbReference type="Gene3D" id="1.20.1060.20">
    <property type="match status" value="1"/>
</dbReference>
<dbReference type="PANTHER" id="PTHR22640:SF2">
    <property type="entry name" value="STRUCTURAL MAINTENANCE OF CHROMOSOMES FLEXIBLE HINGE DOMAIN-CONTAINING PROTEIN 1"/>
    <property type="match status" value="1"/>
</dbReference>
<dbReference type="GO" id="GO:0005694">
    <property type="term" value="C:chromosome"/>
    <property type="evidence" value="ECO:0007669"/>
    <property type="project" value="InterPro"/>
</dbReference>
<dbReference type="InterPro" id="IPR036277">
    <property type="entry name" value="SMC_hinge_sf"/>
</dbReference>
<comment type="caution">
    <text evidence="1">The sequence shown here is derived from an EMBL/GenBank/DDBJ whole genome shotgun (WGS) entry which is preliminary data.</text>
</comment>
<keyword evidence="2" id="KW-1185">Reference proteome</keyword>
<proteinExistence type="predicted"/>
<organism evidence="1 2">
    <name type="scientific">Triparma columacea</name>
    <dbReference type="NCBI Taxonomy" id="722753"/>
    <lineage>
        <taxon>Eukaryota</taxon>
        <taxon>Sar</taxon>
        <taxon>Stramenopiles</taxon>
        <taxon>Ochrophyta</taxon>
        <taxon>Bolidophyceae</taxon>
        <taxon>Parmales</taxon>
        <taxon>Triparmaceae</taxon>
        <taxon>Triparma</taxon>
    </lineage>
</organism>
<dbReference type="GO" id="GO:0006302">
    <property type="term" value="P:double-strand break repair"/>
    <property type="evidence" value="ECO:0007669"/>
    <property type="project" value="InterPro"/>
</dbReference>
<dbReference type="Proteomes" id="UP001165065">
    <property type="component" value="Unassembled WGS sequence"/>
</dbReference>
<accession>A0A9W7FXA4</accession>
<dbReference type="InterPro" id="IPR038892">
    <property type="entry name" value="SMCHD1"/>
</dbReference>
<protein>
    <submittedName>
        <fullName evidence="1">Uncharacterized protein</fullName>
    </submittedName>
</protein>
<gene>
    <name evidence="1" type="ORF">TrCOL_g9936</name>
</gene>
<evidence type="ECO:0000313" key="2">
    <source>
        <dbReference type="Proteomes" id="UP001165065"/>
    </source>
</evidence>
<dbReference type="GO" id="GO:0005524">
    <property type="term" value="F:ATP binding"/>
    <property type="evidence" value="ECO:0007669"/>
    <property type="project" value="InterPro"/>
</dbReference>